<feature type="transmembrane region" description="Helical" evidence="1">
    <location>
        <begin position="129"/>
        <end position="150"/>
    </location>
</feature>
<sequence>MITASFSAMLSLMYVMGGLHSDRLDRSILFWKSLPVPDWLTVLSKLFYPLLYGPVSVILVCLLLFFVKSMAFLILTQQLSPAQIASVLFNPKIWQDFTRIFVMLPLYILFALPSVSWMLMMSALCKSRVFPWAVGVPFLFEFVVLISDAVEKLGWNTFEFTYQIFVRGICSLIPGSWYFAANVTRKNTTVPGFTLENTYQQALIEYVSPGLWIGVLCSFIMIAIAVRQRRYADVI</sequence>
<proteinExistence type="predicted"/>
<feature type="transmembrane region" description="Helical" evidence="1">
    <location>
        <begin position="206"/>
        <end position="226"/>
    </location>
</feature>
<accession>A0ABQ2XVX9</accession>
<reference evidence="3" key="1">
    <citation type="journal article" date="2019" name="Int. J. Syst. Evol. Microbiol.">
        <title>The Global Catalogue of Microorganisms (GCM) 10K type strain sequencing project: providing services to taxonomists for standard genome sequencing and annotation.</title>
        <authorList>
            <consortium name="The Broad Institute Genomics Platform"/>
            <consortium name="The Broad Institute Genome Sequencing Center for Infectious Disease"/>
            <person name="Wu L."/>
            <person name="Ma J."/>
        </authorList>
    </citation>
    <scope>NUCLEOTIDE SEQUENCE [LARGE SCALE GENOMIC DNA]</scope>
    <source>
        <strain evidence="3">KCTC 23917</strain>
    </source>
</reference>
<gene>
    <name evidence="2" type="ORF">GCM10010946_11260</name>
</gene>
<organism evidence="2 3">
    <name type="scientific">Undibacterium squillarum</name>
    <dbReference type="NCBI Taxonomy" id="1131567"/>
    <lineage>
        <taxon>Bacteria</taxon>
        <taxon>Pseudomonadati</taxon>
        <taxon>Pseudomonadota</taxon>
        <taxon>Betaproteobacteria</taxon>
        <taxon>Burkholderiales</taxon>
        <taxon>Oxalobacteraceae</taxon>
        <taxon>Undibacterium</taxon>
    </lineage>
</organism>
<protein>
    <recommendedName>
        <fullName evidence="4">ABC-2 type transport system permease protein</fullName>
    </recommendedName>
</protein>
<feature type="transmembrane region" description="Helical" evidence="1">
    <location>
        <begin position="100"/>
        <end position="123"/>
    </location>
</feature>
<feature type="transmembrane region" description="Helical" evidence="1">
    <location>
        <begin position="162"/>
        <end position="180"/>
    </location>
</feature>
<keyword evidence="1" id="KW-0812">Transmembrane</keyword>
<comment type="caution">
    <text evidence="2">The sequence shown here is derived from an EMBL/GenBank/DDBJ whole genome shotgun (WGS) entry which is preliminary data.</text>
</comment>
<name>A0ABQ2XVX9_9BURK</name>
<feature type="transmembrane region" description="Helical" evidence="1">
    <location>
        <begin position="45"/>
        <end position="67"/>
    </location>
</feature>
<evidence type="ECO:0008006" key="4">
    <source>
        <dbReference type="Google" id="ProtNLM"/>
    </source>
</evidence>
<keyword evidence="3" id="KW-1185">Reference proteome</keyword>
<dbReference type="EMBL" id="BMYU01000002">
    <property type="protein sequence ID" value="GGX35544.1"/>
    <property type="molecule type" value="Genomic_DNA"/>
</dbReference>
<evidence type="ECO:0000256" key="1">
    <source>
        <dbReference type="SAM" id="Phobius"/>
    </source>
</evidence>
<keyword evidence="1" id="KW-1133">Transmembrane helix</keyword>
<keyword evidence="1" id="KW-0472">Membrane</keyword>
<evidence type="ECO:0000313" key="3">
    <source>
        <dbReference type="Proteomes" id="UP000653343"/>
    </source>
</evidence>
<evidence type="ECO:0000313" key="2">
    <source>
        <dbReference type="EMBL" id="GGX35544.1"/>
    </source>
</evidence>
<dbReference type="Proteomes" id="UP000653343">
    <property type="component" value="Unassembled WGS sequence"/>
</dbReference>